<dbReference type="GO" id="GO:0034707">
    <property type="term" value="C:chloride channel complex"/>
    <property type="evidence" value="ECO:0007669"/>
    <property type="project" value="UniProtKB-KW"/>
</dbReference>
<keyword evidence="7 15" id="KW-1133">Transmembrane helix</keyword>
<evidence type="ECO:0000256" key="7">
    <source>
        <dbReference type="ARBA" id="ARBA00022989"/>
    </source>
</evidence>
<sequence>LSDEDYIQGPAPYQHTTDFAQEEASCDAVPDEDSGSMPIAFNKACLRNVFTIILVLIYLVLTTVAAFLAYQTISDFMEKLSHPVMSVSYKEVEEFAPPAGIALYPGNAQLLSCRHHYHDHIPPGLSACQMEESDCVMEEVIYHDPYSNHTRKRALVVEGPTDVRNRELIFLQFSQNETEENFSAISYMLFAQFSDMTKSMNKPAFMKDCERNYSMWTFSGGFRTWVKMSLVRTSGRGNESVEFRQESSVVKYNDRRSTQEQRNELFFVVFQWKDPFIQQVKDDIKY</sequence>
<accession>A0AAD9DSH6</accession>
<evidence type="ECO:0000256" key="8">
    <source>
        <dbReference type="ARBA" id="ARBA00023065"/>
    </source>
</evidence>
<comment type="catalytic activity">
    <reaction evidence="13">
        <text>chloride(in) = chloride(out)</text>
        <dbReference type="Rhea" id="RHEA:29823"/>
        <dbReference type="ChEBI" id="CHEBI:17996"/>
    </reaction>
</comment>
<keyword evidence="4" id="KW-0813">Transport</keyword>
<reference evidence="16" key="1">
    <citation type="submission" date="2023-03" db="EMBL/GenBank/DDBJ databases">
        <title>Electrophorus voltai genome.</title>
        <authorList>
            <person name="Bian C."/>
        </authorList>
    </citation>
    <scope>NUCLEOTIDE SEQUENCE</scope>
    <source>
        <strain evidence="16">CB-2022</strain>
        <tissue evidence="16">Muscle</tissue>
    </source>
</reference>
<keyword evidence="9 15" id="KW-0472">Membrane</keyword>
<evidence type="ECO:0000256" key="13">
    <source>
        <dbReference type="ARBA" id="ARBA00024167"/>
    </source>
</evidence>
<evidence type="ECO:0000256" key="4">
    <source>
        <dbReference type="ARBA" id="ARBA00022448"/>
    </source>
</evidence>
<dbReference type="Proteomes" id="UP001239994">
    <property type="component" value="Unassembled WGS sequence"/>
</dbReference>
<feature type="transmembrane region" description="Helical" evidence="15">
    <location>
        <begin position="49"/>
        <end position="70"/>
    </location>
</feature>
<name>A0AAD9DSH6_9TELE</name>
<evidence type="ECO:0000256" key="11">
    <source>
        <dbReference type="ARBA" id="ARBA00023214"/>
    </source>
</evidence>
<dbReference type="PANTHER" id="PTHR16087:SF0">
    <property type="entry name" value="PROTON-ACTIVATED CHLORIDE CHANNEL"/>
    <property type="match status" value="1"/>
</dbReference>
<evidence type="ECO:0000256" key="3">
    <source>
        <dbReference type="ARBA" id="ARBA00013993"/>
    </source>
</evidence>
<keyword evidence="17" id="KW-1185">Reference proteome</keyword>
<evidence type="ECO:0000313" key="16">
    <source>
        <dbReference type="EMBL" id="KAK1793575.1"/>
    </source>
</evidence>
<evidence type="ECO:0000256" key="9">
    <source>
        <dbReference type="ARBA" id="ARBA00023136"/>
    </source>
</evidence>
<comment type="similarity">
    <text evidence="2">Belongs to the proton-activated chloride channel family.</text>
</comment>
<evidence type="ECO:0000256" key="1">
    <source>
        <dbReference type="ARBA" id="ARBA00004651"/>
    </source>
</evidence>
<comment type="subcellular location">
    <subcellularLocation>
        <location evidence="1">Cell membrane</location>
        <topology evidence="1">Multi-pass membrane protein</topology>
    </subcellularLocation>
</comment>
<evidence type="ECO:0000256" key="12">
    <source>
        <dbReference type="ARBA" id="ARBA00023303"/>
    </source>
</evidence>
<organism evidence="16 17">
    <name type="scientific">Electrophorus voltai</name>
    <dbReference type="NCBI Taxonomy" id="2609070"/>
    <lineage>
        <taxon>Eukaryota</taxon>
        <taxon>Metazoa</taxon>
        <taxon>Chordata</taxon>
        <taxon>Craniata</taxon>
        <taxon>Vertebrata</taxon>
        <taxon>Euteleostomi</taxon>
        <taxon>Actinopterygii</taxon>
        <taxon>Neopterygii</taxon>
        <taxon>Teleostei</taxon>
        <taxon>Ostariophysi</taxon>
        <taxon>Gymnotiformes</taxon>
        <taxon>Gymnotoidei</taxon>
        <taxon>Gymnotidae</taxon>
        <taxon>Electrophorus</taxon>
    </lineage>
</organism>
<dbReference type="PANTHER" id="PTHR16087">
    <property type="entry name" value="TRANSMEMBRANE PROTEIN 206"/>
    <property type="match status" value="1"/>
</dbReference>
<keyword evidence="8" id="KW-0406">Ion transport</keyword>
<evidence type="ECO:0000256" key="5">
    <source>
        <dbReference type="ARBA" id="ARBA00022475"/>
    </source>
</evidence>
<evidence type="ECO:0000313" key="17">
    <source>
        <dbReference type="Proteomes" id="UP001239994"/>
    </source>
</evidence>
<dbReference type="EMBL" id="JAROKS010000018">
    <property type="protein sequence ID" value="KAK1793575.1"/>
    <property type="molecule type" value="Genomic_DNA"/>
</dbReference>
<keyword evidence="11" id="KW-0868">Chloride</keyword>
<dbReference type="AlphaFoldDB" id="A0AAD9DSH6"/>
<keyword evidence="6 15" id="KW-0812">Transmembrane</keyword>
<dbReference type="GO" id="GO:0005886">
    <property type="term" value="C:plasma membrane"/>
    <property type="evidence" value="ECO:0007669"/>
    <property type="project" value="UniProtKB-SubCell"/>
</dbReference>
<dbReference type="Pfam" id="PF15122">
    <property type="entry name" value="TMEM206"/>
    <property type="match status" value="1"/>
</dbReference>
<feature type="non-terminal residue" evidence="16">
    <location>
        <position position="1"/>
    </location>
</feature>
<gene>
    <name evidence="16" type="ORF">P4O66_011953</name>
</gene>
<keyword evidence="12" id="KW-0407">Ion channel</keyword>
<evidence type="ECO:0000256" key="14">
    <source>
        <dbReference type="ARBA" id="ARBA00032817"/>
    </source>
</evidence>
<evidence type="ECO:0000256" key="2">
    <source>
        <dbReference type="ARBA" id="ARBA00009151"/>
    </source>
</evidence>
<keyword evidence="10" id="KW-0869">Chloride channel</keyword>
<evidence type="ECO:0000256" key="15">
    <source>
        <dbReference type="SAM" id="Phobius"/>
    </source>
</evidence>
<evidence type="ECO:0000256" key="10">
    <source>
        <dbReference type="ARBA" id="ARBA00023173"/>
    </source>
</evidence>
<comment type="caution">
    <text evidence="16">The sequence shown here is derived from an EMBL/GenBank/DDBJ whole genome shotgun (WGS) entry which is preliminary data.</text>
</comment>
<proteinExistence type="inferred from homology"/>
<keyword evidence="5" id="KW-1003">Cell membrane</keyword>
<evidence type="ECO:0000256" key="6">
    <source>
        <dbReference type="ARBA" id="ARBA00022692"/>
    </source>
</evidence>
<dbReference type="GO" id="GO:0005254">
    <property type="term" value="F:chloride channel activity"/>
    <property type="evidence" value="ECO:0007669"/>
    <property type="project" value="UniProtKB-KW"/>
</dbReference>
<protein>
    <recommendedName>
        <fullName evidence="3">Proton-activated chloride channel</fullName>
    </recommendedName>
    <alternativeName>
        <fullName evidence="14">Transmembrane protein 206</fullName>
    </alternativeName>
</protein>
<dbReference type="InterPro" id="IPR029366">
    <property type="entry name" value="TMEM206"/>
</dbReference>